<comment type="caution">
    <text evidence="2">The sequence shown here is derived from an EMBL/GenBank/DDBJ whole genome shotgun (WGS) entry which is preliminary data.</text>
</comment>
<proteinExistence type="predicted"/>
<dbReference type="AlphaFoldDB" id="A0A9Q0EDG4"/>
<feature type="region of interest" description="Disordered" evidence="1">
    <location>
        <begin position="1"/>
        <end position="77"/>
    </location>
</feature>
<organism evidence="2 3">
    <name type="scientific">Muraenolepis orangiensis</name>
    <name type="common">Patagonian moray cod</name>
    <dbReference type="NCBI Taxonomy" id="630683"/>
    <lineage>
        <taxon>Eukaryota</taxon>
        <taxon>Metazoa</taxon>
        <taxon>Chordata</taxon>
        <taxon>Craniata</taxon>
        <taxon>Vertebrata</taxon>
        <taxon>Euteleostomi</taxon>
        <taxon>Actinopterygii</taxon>
        <taxon>Neopterygii</taxon>
        <taxon>Teleostei</taxon>
        <taxon>Neoteleostei</taxon>
        <taxon>Acanthomorphata</taxon>
        <taxon>Zeiogadaria</taxon>
        <taxon>Gadariae</taxon>
        <taxon>Gadiformes</taxon>
        <taxon>Muraenolepidoidei</taxon>
        <taxon>Muraenolepididae</taxon>
        <taxon>Muraenolepis</taxon>
    </lineage>
</organism>
<accession>A0A9Q0EDG4</accession>
<sequence>MLLSNRRAASTSAVPPPPRPHAGIVVTVPTPEGLLTRSWFPERRPGPRSGPLPGSPLPGSPLPGPPPPGPRDIFSSL</sequence>
<protein>
    <submittedName>
        <fullName evidence="2">Uncharacterized protein</fullName>
    </submittedName>
</protein>
<evidence type="ECO:0000313" key="3">
    <source>
        <dbReference type="Proteomes" id="UP001148018"/>
    </source>
</evidence>
<name>A0A9Q0EDG4_9TELE</name>
<dbReference type="EMBL" id="JANIIK010000043">
    <property type="protein sequence ID" value="KAJ3606067.1"/>
    <property type="molecule type" value="Genomic_DNA"/>
</dbReference>
<feature type="compositionally biased region" description="Pro residues" evidence="1">
    <location>
        <begin position="48"/>
        <end position="70"/>
    </location>
</feature>
<reference evidence="2" key="1">
    <citation type="submission" date="2022-07" db="EMBL/GenBank/DDBJ databases">
        <title>Chromosome-level genome of Muraenolepis orangiensis.</title>
        <authorList>
            <person name="Kim J."/>
        </authorList>
    </citation>
    <scope>NUCLEOTIDE SEQUENCE</scope>
    <source>
        <strain evidence="2">KU_S4_2022</strain>
        <tissue evidence="2">Muscle</tissue>
    </source>
</reference>
<keyword evidence="3" id="KW-1185">Reference proteome</keyword>
<gene>
    <name evidence="2" type="ORF">NHX12_028110</name>
</gene>
<evidence type="ECO:0000313" key="2">
    <source>
        <dbReference type="EMBL" id="KAJ3606067.1"/>
    </source>
</evidence>
<dbReference type="Proteomes" id="UP001148018">
    <property type="component" value="Unassembled WGS sequence"/>
</dbReference>
<evidence type="ECO:0000256" key="1">
    <source>
        <dbReference type="SAM" id="MobiDB-lite"/>
    </source>
</evidence>